<sequence>MGEERKHSLASRRTFLRSAAVLSGALFFGPPLLHLDNTFRAARALGGGSIDCLPKTEVESTEYPFDALAIPGSGTLTTEDGILMPNLYGQMRLEAAALAYSKKLAPTIILLDGGAEIGGEVSVSEKYLNAAYKNLTGDELPEGVVKKKEDTINTATNMEGLSDEVKESNLQKILVITNTFHQNRAILFACAYGVNAFPMSAEDLLLAEGSAREGDIRRLSQSWEMRTAEIKEGVEIVFAIWDPRGKVPTFLKRLQLNLEK</sequence>
<accession>A0A1F7Y3B6</accession>
<protein>
    <recommendedName>
        <fullName evidence="2">DUF218 domain-containing protein</fullName>
    </recommendedName>
</protein>
<organism evidence="3 4">
    <name type="scientific">Candidatus Woesebacteria bacterium RIFCSPHIGHO2_01_FULL_38_9</name>
    <dbReference type="NCBI Taxonomy" id="1802492"/>
    <lineage>
        <taxon>Bacteria</taxon>
        <taxon>Candidatus Woeseibacteriota</taxon>
    </lineage>
</organism>
<dbReference type="Proteomes" id="UP000178419">
    <property type="component" value="Unassembled WGS sequence"/>
</dbReference>
<name>A0A1F7Y3B6_9BACT</name>
<dbReference type="InterPro" id="IPR003848">
    <property type="entry name" value="DUF218"/>
</dbReference>
<proteinExistence type="predicted"/>
<feature type="domain" description="DUF218" evidence="2">
    <location>
        <begin position="89"/>
        <end position="208"/>
    </location>
</feature>
<comment type="caution">
    <text evidence="3">The sequence shown here is derived from an EMBL/GenBank/DDBJ whole genome shotgun (WGS) entry which is preliminary data.</text>
</comment>
<reference evidence="3 4" key="1">
    <citation type="journal article" date="2016" name="Nat. Commun.">
        <title>Thousands of microbial genomes shed light on interconnected biogeochemical processes in an aquifer system.</title>
        <authorList>
            <person name="Anantharaman K."/>
            <person name="Brown C.T."/>
            <person name="Hug L.A."/>
            <person name="Sharon I."/>
            <person name="Castelle C.J."/>
            <person name="Probst A.J."/>
            <person name="Thomas B.C."/>
            <person name="Singh A."/>
            <person name="Wilkins M.J."/>
            <person name="Karaoz U."/>
            <person name="Brodie E.L."/>
            <person name="Williams K.H."/>
            <person name="Hubbard S.S."/>
            <person name="Banfield J.F."/>
        </authorList>
    </citation>
    <scope>NUCLEOTIDE SEQUENCE [LARGE SCALE GENOMIC DNA]</scope>
</reference>
<feature type="transmembrane region" description="Helical" evidence="1">
    <location>
        <begin position="15"/>
        <end position="33"/>
    </location>
</feature>
<dbReference type="EMBL" id="MGGE01000004">
    <property type="protein sequence ID" value="OGM21827.1"/>
    <property type="molecule type" value="Genomic_DNA"/>
</dbReference>
<evidence type="ECO:0000313" key="4">
    <source>
        <dbReference type="Proteomes" id="UP000178419"/>
    </source>
</evidence>
<dbReference type="PROSITE" id="PS51318">
    <property type="entry name" value="TAT"/>
    <property type="match status" value="1"/>
</dbReference>
<keyword evidence="1" id="KW-1133">Transmembrane helix</keyword>
<keyword evidence="1" id="KW-0472">Membrane</keyword>
<evidence type="ECO:0000259" key="2">
    <source>
        <dbReference type="Pfam" id="PF02698"/>
    </source>
</evidence>
<dbReference type="InterPro" id="IPR006311">
    <property type="entry name" value="TAT_signal"/>
</dbReference>
<gene>
    <name evidence="3" type="ORF">A2714_02480</name>
</gene>
<evidence type="ECO:0000256" key="1">
    <source>
        <dbReference type="SAM" id="Phobius"/>
    </source>
</evidence>
<dbReference type="Pfam" id="PF02698">
    <property type="entry name" value="DUF218"/>
    <property type="match status" value="1"/>
</dbReference>
<keyword evidence="1" id="KW-0812">Transmembrane</keyword>
<evidence type="ECO:0000313" key="3">
    <source>
        <dbReference type="EMBL" id="OGM21827.1"/>
    </source>
</evidence>
<dbReference type="AlphaFoldDB" id="A0A1F7Y3B6"/>